<evidence type="ECO:0000256" key="3">
    <source>
        <dbReference type="ARBA" id="ARBA00038471"/>
    </source>
</evidence>
<accession>A0A5K0YV60</accession>
<keyword evidence="1 4" id="KW-0732">Signal</keyword>
<dbReference type="GO" id="GO:0004857">
    <property type="term" value="F:enzyme inhibitor activity"/>
    <property type="evidence" value="ECO:0007669"/>
    <property type="project" value="InterPro"/>
</dbReference>
<feature type="signal peptide" evidence="4">
    <location>
        <begin position="1"/>
        <end position="29"/>
    </location>
</feature>
<proteinExistence type="inferred from homology"/>
<dbReference type="PANTHER" id="PTHR36710">
    <property type="entry name" value="PECTINESTERASE INHIBITOR-LIKE"/>
    <property type="match status" value="1"/>
</dbReference>
<feature type="domain" description="Pectinesterase inhibitor" evidence="5">
    <location>
        <begin position="31"/>
        <end position="176"/>
    </location>
</feature>
<gene>
    <name evidence="6" type="ORF">NYM_LOCUS8473</name>
</gene>
<dbReference type="NCBIfam" id="TIGR01614">
    <property type="entry name" value="PME_inhib"/>
    <property type="match status" value="1"/>
</dbReference>
<dbReference type="InterPro" id="IPR052421">
    <property type="entry name" value="PCW_Enzyme_Inhibitor"/>
</dbReference>
<name>A0A5K0YV60_9MAGN</name>
<evidence type="ECO:0000256" key="1">
    <source>
        <dbReference type="ARBA" id="ARBA00022729"/>
    </source>
</evidence>
<sequence length="183" mass="19800">MSTVSYSPAIMCILFFLAFFSASSVHVNGEEGIEFIKKTCNQTLDYSFCLTTLQADNRSSHANLTGLDVIAMEMGVKNATSTLSYISKLLKQKTDPYTKACLKDCNELYSSSIDSFKSGIENLGAKRYDDVNVDISAAMTNVDTCETGFTDGNGGASPLTKQNQNLMNIGSLTLAILKLIAEP</sequence>
<evidence type="ECO:0000256" key="4">
    <source>
        <dbReference type="SAM" id="SignalP"/>
    </source>
</evidence>
<dbReference type="Gene3D" id="1.20.140.40">
    <property type="entry name" value="Invertase/pectin methylesterase inhibitor family protein"/>
    <property type="match status" value="1"/>
</dbReference>
<evidence type="ECO:0000256" key="2">
    <source>
        <dbReference type="ARBA" id="ARBA00023157"/>
    </source>
</evidence>
<dbReference type="PANTHER" id="PTHR36710:SF18">
    <property type="entry name" value="PECTINESTERASE INHIBITOR 5-RELATED"/>
    <property type="match status" value="1"/>
</dbReference>
<dbReference type="CDD" id="cd15795">
    <property type="entry name" value="PMEI-Pla_a_1_like"/>
    <property type="match status" value="1"/>
</dbReference>
<evidence type="ECO:0000259" key="5">
    <source>
        <dbReference type="SMART" id="SM00856"/>
    </source>
</evidence>
<dbReference type="Pfam" id="PF04043">
    <property type="entry name" value="PMEI"/>
    <property type="match status" value="1"/>
</dbReference>
<dbReference type="Gramene" id="NC12G0185890.1">
    <property type="protein sequence ID" value="NC12G0185890.1:cds"/>
    <property type="gene ID" value="NC12G0185890"/>
</dbReference>
<dbReference type="AlphaFoldDB" id="A0A5K0YV60"/>
<dbReference type="SUPFAM" id="SSF101148">
    <property type="entry name" value="Plant invertase/pectin methylesterase inhibitor"/>
    <property type="match status" value="1"/>
</dbReference>
<protein>
    <recommendedName>
        <fullName evidence="5">Pectinesterase inhibitor domain-containing protein</fullName>
    </recommendedName>
</protein>
<dbReference type="InterPro" id="IPR034088">
    <property type="entry name" value="Pla_a_1-like"/>
</dbReference>
<feature type="chain" id="PRO_5023919694" description="Pectinesterase inhibitor domain-containing protein" evidence="4">
    <location>
        <begin position="30"/>
        <end position="183"/>
    </location>
</feature>
<comment type="similarity">
    <text evidence="3">Belongs to the PMEI family.</text>
</comment>
<reference evidence="6" key="1">
    <citation type="submission" date="2019-09" db="EMBL/GenBank/DDBJ databases">
        <authorList>
            <person name="Zhang L."/>
        </authorList>
    </citation>
    <scope>NUCLEOTIDE SEQUENCE</scope>
</reference>
<evidence type="ECO:0000313" key="6">
    <source>
        <dbReference type="EMBL" id="VVV81265.1"/>
    </source>
</evidence>
<dbReference type="FunFam" id="1.20.140.40:FF:000002">
    <property type="entry name" value="Putative invertase inhibitor"/>
    <property type="match status" value="1"/>
</dbReference>
<dbReference type="EMBL" id="LR721777">
    <property type="protein sequence ID" value="VVV81265.1"/>
    <property type="molecule type" value="Genomic_DNA"/>
</dbReference>
<keyword evidence="2" id="KW-1015">Disulfide bond</keyword>
<dbReference type="InterPro" id="IPR035513">
    <property type="entry name" value="Invertase/methylesterase_inhib"/>
</dbReference>
<organism evidence="6">
    <name type="scientific">Nymphaea colorata</name>
    <name type="common">pocket water lily</name>
    <dbReference type="NCBI Taxonomy" id="210225"/>
    <lineage>
        <taxon>Eukaryota</taxon>
        <taxon>Viridiplantae</taxon>
        <taxon>Streptophyta</taxon>
        <taxon>Embryophyta</taxon>
        <taxon>Tracheophyta</taxon>
        <taxon>Spermatophyta</taxon>
        <taxon>Magnoliopsida</taxon>
        <taxon>Nymphaeales</taxon>
        <taxon>Nymphaeaceae</taxon>
        <taxon>Nymphaea</taxon>
    </lineage>
</organism>
<dbReference type="InterPro" id="IPR006501">
    <property type="entry name" value="Pectinesterase_inhib_dom"/>
</dbReference>
<dbReference type="SMART" id="SM00856">
    <property type="entry name" value="PMEI"/>
    <property type="match status" value="1"/>
</dbReference>
<dbReference type="GO" id="GO:0005576">
    <property type="term" value="C:extracellular region"/>
    <property type="evidence" value="ECO:0007669"/>
    <property type="project" value="UniProtKB-ARBA"/>
</dbReference>